<proteinExistence type="predicted"/>
<reference evidence="2" key="2">
    <citation type="submission" date="2023-06" db="EMBL/GenBank/DDBJ databases">
        <authorList>
            <consortium name="Lawrence Berkeley National Laboratory"/>
            <person name="Haridas S."/>
            <person name="Hensen N."/>
            <person name="Bonometti L."/>
            <person name="Westerberg I."/>
            <person name="Brannstrom I.O."/>
            <person name="Guillou S."/>
            <person name="Cros-Aarteil S."/>
            <person name="Calhoun S."/>
            <person name="Kuo A."/>
            <person name="Mondo S."/>
            <person name="Pangilinan J."/>
            <person name="Riley R."/>
            <person name="Labutti K."/>
            <person name="Andreopoulos B."/>
            <person name="Lipzen A."/>
            <person name="Chen C."/>
            <person name="Yanf M."/>
            <person name="Daum C."/>
            <person name="Ng V."/>
            <person name="Clum A."/>
            <person name="Steindorff A."/>
            <person name="Ohm R."/>
            <person name="Martin F."/>
            <person name="Silar P."/>
            <person name="Natvig D."/>
            <person name="Lalanne C."/>
            <person name="Gautier V."/>
            <person name="Ament-Velasquez S.L."/>
            <person name="Kruys A."/>
            <person name="Hutchinson M.I."/>
            <person name="Powell A.J."/>
            <person name="Barry K."/>
            <person name="Miller A.N."/>
            <person name="Grigoriev I.V."/>
            <person name="Debuchy R."/>
            <person name="Gladieux P."/>
            <person name="Thoren M.H."/>
            <person name="Johannesson H."/>
        </authorList>
    </citation>
    <scope>NUCLEOTIDE SEQUENCE</scope>
    <source>
        <strain evidence="2">CBS 955.72</strain>
    </source>
</reference>
<keyword evidence="3" id="KW-1185">Reference proteome</keyword>
<dbReference type="Proteomes" id="UP001275084">
    <property type="component" value="Unassembled WGS sequence"/>
</dbReference>
<protein>
    <submittedName>
        <fullName evidence="2">Uncharacterized protein</fullName>
    </submittedName>
</protein>
<accession>A0AAJ0HD26</accession>
<comment type="caution">
    <text evidence="2">The sequence shown here is derived from an EMBL/GenBank/DDBJ whole genome shotgun (WGS) entry which is preliminary data.</text>
</comment>
<reference evidence="2" key="1">
    <citation type="journal article" date="2023" name="Mol. Phylogenet. Evol.">
        <title>Genome-scale phylogeny and comparative genomics of the fungal order Sordariales.</title>
        <authorList>
            <person name="Hensen N."/>
            <person name="Bonometti L."/>
            <person name="Westerberg I."/>
            <person name="Brannstrom I.O."/>
            <person name="Guillou S."/>
            <person name="Cros-Aarteil S."/>
            <person name="Calhoun S."/>
            <person name="Haridas S."/>
            <person name="Kuo A."/>
            <person name="Mondo S."/>
            <person name="Pangilinan J."/>
            <person name="Riley R."/>
            <person name="LaButti K."/>
            <person name="Andreopoulos B."/>
            <person name="Lipzen A."/>
            <person name="Chen C."/>
            <person name="Yan M."/>
            <person name="Daum C."/>
            <person name="Ng V."/>
            <person name="Clum A."/>
            <person name="Steindorff A."/>
            <person name="Ohm R.A."/>
            <person name="Martin F."/>
            <person name="Silar P."/>
            <person name="Natvig D.O."/>
            <person name="Lalanne C."/>
            <person name="Gautier V."/>
            <person name="Ament-Velasquez S.L."/>
            <person name="Kruys A."/>
            <person name="Hutchinson M.I."/>
            <person name="Powell A.J."/>
            <person name="Barry K."/>
            <person name="Miller A.N."/>
            <person name="Grigoriev I.V."/>
            <person name="Debuchy R."/>
            <person name="Gladieux P."/>
            <person name="Hiltunen Thoren M."/>
            <person name="Johannesson H."/>
        </authorList>
    </citation>
    <scope>NUCLEOTIDE SEQUENCE</scope>
    <source>
        <strain evidence="2">CBS 955.72</strain>
    </source>
</reference>
<dbReference type="EMBL" id="JAUIQD010000005">
    <property type="protein sequence ID" value="KAK3348588.1"/>
    <property type="molecule type" value="Genomic_DNA"/>
</dbReference>
<dbReference type="AlphaFoldDB" id="A0AAJ0HD26"/>
<organism evidence="2 3">
    <name type="scientific">Lasiosphaeria hispida</name>
    <dbReference type="NCBI Taxonomy" id="260671"/>
    <lineage>
        <taxon>Eukaryota</taxon>
        <taxon>Fungi</taxon>
        <taxon>Dikarya</taxon>
        <taxon>Ascomycota</taxon>
        <taxon>Pezizomycotina</taxon>
        <taxon>Sordariomycetes</taxon>
        <taxon>Sordariomycetidae</taxon>
        <taxon>Sordariales</taxon>
        <taxon>Lasiosphaeriaceae</taxon>
        <taxon>Lasiosphaeria</taxon>
    </lineage>
</organism>
<name>A0AAJ0HD26_9PEZI</name>
<evidence type="ECO:0000313" key="3">
    <source>
        <dbReference type="Proteomes" id="UP001275084"/>
    </source>
</evidence>
<evidence type="ECO:0000313" key="2">
    <source>
        <dbReference type="EMBL" id="KAK3348588.1"/>
    </source>
</evidence>
<feature type="region of interest" description="Disordered" evidence="1">
    <location>
        <begin position="1"/>
        <end position="41"/>
    </location>
</feature>
<gene>
    <name evidence="2" type="ORF">B0T25DRAFT_546025</name>
</gene>
<evidence type="ECO:0000256" key="1">
    <source>
        <dbReference type="SAM" id="MobiDB-lite"/>
    </source>
</evidence>
<sequence length="202" mass="22475">MRRLKSKQPTCFLRPRRVPGPEPAALESQQTRADHNPGPPAIPNATRSWCGRVSCDGGGVFPLTHCDLRRLWRLTGEPTRTETPTAKDGGHPDNANTQLPAVLVGHCSGETCLSEHDSAAHQSPEIYSWSPQLVCRYWSRLWAALAGTPFKPLRLVPPWAFRILPTDREDALSHTCTAGWHRYWHLLVFVEDPLFGSSAPEG</sequence>